<reference evidence="2" key="1">
    <citation type="submission" date="2020-12" db="EMBL/GenBank/DDBJ databases">
        <title>Metabolic potential, ecology and presence of endohyphal bacteria is reflected in genomic diversity of Mucoromycotina.</title>
        <authorList>
            <person name="Muszewska A."/>
            <person name="Okrasinska A."/>
            <person name="Steczkiewicz K."/>
            <person name="Drgas O."/>
            <person name="Orlowska M."/>
            <person name="Perlinska-Lenart U."/>
            <person name="Aleksandrzak-Piekarczyk T."/>
            <person name="Szatraj K."/>
            <person name="Zielenkiewicz U."/>
            <person name="Pilsyk S."/>
            <person name="Malc E."/>
            <person name="Mieczkowski P."/>
            <person name="Kruszewska J.S."/>
            <person name="Biernat P."/>
            <person name="Pawlowska J."/>
        </authorList>
    </citation>
    <scope>NUCLEOTIDE SEQUENCE</scope>
    <source>
        <strain evidence="2">WA0000051536</strain>
    </source>
</reference>
<gene>
    <name evidence="2" type="ORF">INT44_005868</name>
</gene>
<comment type="caution">
    <text evidence="2">The sequence shown here is derived from an EMBL/GenBank/DDBJ whole genome shotgun (WGS) entry which is preliminary data.</text>
</comment>
<organism evidence="2 3">
    <name type="scientific">Umbelopsis vinacea</name>
    <dbReference type="NCBI Taxonomy" id="44442"/>
    <lineage>
        <taxon>Eukaryota</taxon>
        <taxon>Fungi</taxon>
        <taxon>Fungi incertae sedis</taxon>
        <taxon>Mucoromycota</taxon>
        <taxon>Mucoromycotina</taxon>
        <taxon>Umbelopsidomycetes</taxon>
        <taxon>Umbelopsidales</taxon>
        <taxon>Umbelopsidaceae</taxon>
        <taxon>Umbelopsis</taxon>
    </lineage>
</organism>
<dbReference type="Proteomes" id="UP000612746">
    <property type="component" value="Unassembled WGS sequence"/>
</dbReference>
<evidence type="ECO:0000313" key="3">
    <source>
        <dbReference type="Proteomes" id="UP000612746"/>
    </source>
</evidence>
<evidence type="ECO:0000256" key="1">
    <source>
        <dbReference type="SAM" id="Phobius"/>
    </source>
</evidence>
<keyword evidence="1" id="KW-0812">Transmembrane</keyword>
<dbReference type="OrthoDB" id="2274850at2759"/>
<keyword evidence="3" id="KW-1185">Reference proteome</keyword>
<name>A0A8H7UIF1_9FUNG</name>
<evidence type="ECO:0000313" key="2">
    <source>
        <dbReference type="EMBL" id="KAG2182887.1"/>
    </source>
</evidence>
<keyword evidence="1" id="KW-0472">Membrane</keyword>
<sequence>MLYFLNLTPRTLLLIAVLIAFLWAARGYPKWRKNRLAVKVTPPEKPADVSEKSDTTNNLSSLLNLKSIPVLPLAAVYIILRAAWDLFCLTVYYSLLACEKLGVRLDSAVFHFVTVRLPVMIENFGHWWTTTGIHLCRQAWQYTTTKIIPLTIKGIDQLALRLSVTWTALSEWIPAVSVHLQQAWIKTKQIAVATFHVIEAPIVWIAWRISRLASLIYNGAIRISKALWQDVRAVSQVVSKIFISFWNSIGYPVTVFIVDKAEIMYRALSTVAIKMWNILATRLVLPLYRLIRPPVQWLYGIVSNFLLSERVQKALKSYWKKTVSMVSYAARDVGVLIQSVFKALDWMIMNMAIPFYRTLRYHLLPNLSALYVRLQTAFWNIISPILSLLSPLLAPVIRACSMLYRKFLYPAICQAYSGVINLGIKIINRIRFQHTLYRLCQVLYSHVSTAAMLLYEHCAAAYQICSGFFWQHAPAISNVLARLSEQIIKAAAVAWAEAQIIGSQIASSVSVQAEAVAQSLERVVGTWIDAQTDESIGDSKLKTQ</sequence>
<protein>
    <submittedName>
        <fullName evidence="2">Uncharacterized protein</fullName>
    </submittedName>
</protein>
<proteinExistence type="predicted"/>
<feature type="transmembrane region" description="Helical" evidence="1">
    <location>
        <begin position="70"/>
        <end position="95"/>
    </location>
</feature>
<accession>A0A8H7UIF1</accession>
<keyword evidence="1" id="KW-1133">Transmembrane helix</keyword>
<dbReference type="EMBL" id="JAEPRA010000007">
    <property type="protein sequence ID" value="KAG2182887.1"/>
    <property type="molecule type" value="Genomic_DNA"/>
</dbReference>
<dbReference type="AlphaFoldDB" id="A0A8H7UIF1"/>